<dbReference type="PRINTS" id="PR00189">
    <property type="entry name" value="TRNSTHYRETIN"/>
</dbReference>
<comment type="catalytic activity">
    <reaction evidence="1 7">
        <text>5-hydroxyisourate + H2O = 5-hydroxy-2-oxo-4-ureido-2,5-dihydro-1H-imidazole-5-carboxylate + H(+)</text>
        <dbReference type="Rhea" id="RHEA:23736"/>
        <dbReference type="ChEBI" id="CHEBI:15377"/>
        <dbReference type="ChEBI" id="CHEBI:15378"/>
        <dbReference type="ChEBI" id="CHEBI:18072"/>
        <dbReference type="ChEBI" id="CHEBI:58639"/>
        <dbReference type="EC" id="3.5.2.17"/>
    </reaction>
</comment>
<comment type="function">
    <text evidence="2">Catalyzes the hydrolysis of 5-hydroxyisourate (HIU) to 2-oxo-4-hydroxy-4-carboxy-5-ureidoimidazoline (OHCU).</text>
</comment>
<dbReference type="InterPro" id="IPR014306">
    <property type="entry name" value="Hydroxyisourate_hydrolase"/>
</dbReference>
<dbReference type="GO" id="GO:0016787">
    <property type="term" value="F:hydrolase activity"/>
    <property type="evidence" value="ECO:0007669"/>
    <property type="project" value="UniProtKB-KW"/>
</dbReference>
<comment type="caution">
    <text evidence="9">The sequence shown here is derived from an EMBL/GenBank/DDBJ whole genome shotgun (WGS) entry which is preliminary data.</text>
</comment>
<dbReference type="InterPro" id="IPR023416">
    <property type="entry name" value="Transthyretin/HIU_hydrolase_d"/>
</dbReference>
<gene>
    <name evidence="9" type="primary">uraH</name>
    <name evidence="9" type="ORF">GCM10009107_55020</name>
</gene>
<protein>
    <recommendedName>
        <fullName evidence="7">5-hydroxyisourate hydrolase</fullName>
        <shortName evidence="7">HIU hydrolase</shortName>
        <shortName evidence="7">HIUHase</shortName>
        <ecNumber evidence="7">3.5.2.17</ecNumber>
    </recommendedName>
</protein>
<evidence type="ECO:0000256" key="5">
    <source>
        <dbReference type="ARBA" id="ARBA00022631"/>
    </source>
</evidence>
<comment type="subunit">
    <text evidence="4 7">Homotetramer.</text>
</comment>
<keyword evidence="10" id="KW-1185">Reference proteome</keyword>
<reference evidence="9 10" key="1">
    <citation type="journal article" date="2019" name="Int. J. Syst. Evol. Microbiol.">
        <title>The Global Catalogue of Microorganisms (GCM) 10K type strain sequencing project: providing services to taxonomists for standard genome sequencing and annotation.</title>
        <authorList>
            <consortium name="The Broad Institute Genomics Platform"/>
            <consortium name="The Broad Institute Genome Sequencing Center for Infectious Disease"/>
            <person name="Wu L."/>
            <person name="Ma J."/>
        </authorList>
    </citation>
    <scope>NUCLEOTIDE SEQUENCE [LARGE SCALE GENOMIC DNA]</scope>
    <source>
        <strain evidence="9 10">JCM 15503</strain>
    </source>
</reference>
<comment type="similarity">
    <text evidence="3 7">Belongs to the transthyretin family. 5-hydroxyisourate hydrolase subfamily.</text>
</comment>
<dbReference type="InterPro" id="IPR036817">
    <property type="entry name" value="Transthyretin/HIU_hydrolase_sf"/>
</dbReference>
<evidence type="ECO:0000259" key="8">
    <source>
        <dbReference type="Pfam" id="PF00576"/>
    </source>
</evidence>
<dbReference type="EMBL" id="BAAAEW010000044">
    <property type="protein sequence ID" value="GAA0766703.1"/>
    <property type="molecule type" value="Genomic_DNA"/>
</dbReference>
<dbReference type="Proteomes" id="UP001500279">
    <property type="component" value="Unassembled WGS sequence"/>
</dbReference>
<evidence type="ECO:0000256" key="2">
    <source>
        <dbReference type="ARBA" id="ARBA00002704"/>
    </source>
</evidence>
<keyword evidence="6 7" id="KW-0378">Hydrolase</keyword>
<organism evidence="9 10">
    <name type="scientific">Ideonella azotifigens</name>
    <dbReference type="NCBI Taxonomy" id="513160"/>
    <lineage>
        <taxon>Bacteria</taxon>
        <taxon>Pseudomonadati</taxon>
        <taxon>Pseudomonadota</taxon>
        <taxon>Betaproteobacteria</taxon>
        <taxon>Burkholderiales</taxon>
        <taxon>Sphaerotilaceae</taxon>
        <taxon>Ideonella</taxon>
    </lineage>
</organism>
<dbReference type="SUPFAM" id="SSF49472">
    <property type="entry name" value="Transthyretin (synonym: prealbumin)"/>
    <property type="match status" value="1"/>
</dbReference>
<dbReference type="PANTHER" id="PTHR10395">
    <property type="entry name" value="URICASE AND TRANSTHYRETIN-RELATED"/>
    <property type="match status" value="1"/>
</dbReference>
<proteinExistence type="inferred from homology"/>
<dbReference type="InterPro" id="IPR000895">
    <property type="entry name" value="Transthyretin/HIU_hydrolase"/>
</dbReference>
<dbReference type="PROSITE" id="PS00768">
    <property type="entry name" value="TRANSTHYRETIN_1"/>
    <property type="match status" value="1"/>
</dbReference>
<dbReference type="CDD" id="cd05822">
    <property type="entry name" value="TLP_HIUase"/>
    <property type="match status" value="1"/>
</dbReference>
<dbReference type="Pfam" id="PF00576">
    <property type="entry name" value="Transthyretin"/>
    <property type="match status" value="1"/>
</dbReference>
<dbReference type="InterPro" id="IPR023418">
    <property type="entry name" value="Thyroxine_BS"/>
</dbReference>
<evidence type="ECO:0000256" key="7">
    <source>
        <dbReference type="RuleBase" id="RU361270"/>
    </source>
</evidence>
<keyword evidence="5 7" id="KW-0659">Purine metabolism</keyword>
<dbReference type="EC" id="3.5.2.17" evidence="7"/>
<evidence type="ECO:0000256" key="3">
    <source>
        <dbReference type="ARBA" id="ARBA00009850"/>
    </source>
</evidence>
<sequence>MGRLTTHVLDTMNGCPAAGMAVALYRLAAEGSAEPPVRLATLQLNADGRADAPLLQGDSFQPGRYRLVFDVAAYFRAKGAELPEPPFLDQVPLDFGLADTAAHYHVPLLASPWAYSTYRGS</sequence>
<accession>A0ABN1KHV1</accession>
<evidence type="ECO:0000313" key="10">
    <source>
        <dbReference type="Proteomes" id="UP001500279"/>
    </source>
</evidence>
<dbReference type="RefSeq" id="WP_141288457.1">
    <property type="nucleotide sequence ID" value="NZ_BAAAEW010000044.1"/>
</dbReference>
<dbReference type="NCBIfam" id="TIGR02962">
    <property type="entry name" value="hdxy_isourate"/>
    <property type="match status" value="1"/>
</dbReference>
<dbReference type="PANTHER" id="PTHR10395:SF7">
    <property type="entry name" value="5-HYDROXYISOURATE HYDROLASE"/>
    <property type="match status" value="1"/>
</dbReference>
<evidence type="ECO:0000256" key="4">
    <source>
        <dbReference type="ARBA" id="ARBA00011881"/>
    </source>
</evidence>
<evidence type="ECO:0000313" key="9">
    <source>
        <dbReference type="EMBL" id="GAA0766703.1"/>
    </source>
</evidence>
<feature type="domain" description="Transthyretin/hydroxyisourate hydrolase" evidence="8">
    <location>
        <begin position="4"/>
        <end position="120"/>
    </location>
</feature>
<evidence type="ECO:0000256" key="6">
    <source>
        <dbReference type="ARBA" id="ARBA00022801"/>
    </source>
</evidence>
<name>A0ABN1KHV1_9BURK</name>
<evidence type="ECO:0000256" key="1">
    <source>
        <dbReference type="ARBA" id="ARBA00001043"/>
    </source>
</evidence>
<dbReference type="Gene3D" id="2.60.40.180">
    <property type="entry name" value="Transthyretin/hydroxyisourate hydrolase domain"/>
    <property type="match status" value="1"/>
</dbReference>